<accession>V6LNW1</accession>
<organism evidence="1">
    <name type="scientific">Spironucleus salmonicida</name>
    <dbReference type="NCBI Taxonomy" id="348837"/>
    <lineage>
        <taxon>Eukaryota</taxon>
        <taxon>Metamonada</taxon>
        <taxon>Diplomonadida</taxon>
        <taxon>Hexamitidae</taxon>
        <taxon>Hexamitinae</taxon>
        <taxon>Spironucleus</taxon>
    </lineage>
</organism>
<gene>
    <name evidence="1" type="ORF">SS50377_14682</name>
</gene>
<dbReference type="EMBL" id="KI546098">
    <property type="protein sequence ID" value="EST45406.1"/>
    <property type="molecule type" value="Genomic_DNA"/>
</dbReference>
<reference evidence="1" key="1">
    <citation type="journal article" date="2014" name="PLoS Genet.">
        <title>The Genome of Spironucleus salmonicida Highlights a Fish Pathogen Adapted to Fluctuating Environments.</title>
        <authorList>
            <person name="Xu F."/>
            <person name="Jerlstrom-Hultqvist J."/>
            <person name="Einarsson E."/>
            <person name="Astvaldsson A."/>
            <person name="Svard S.G."/>
            <person name="Andersson J.O."/>
        </authorList>
    </citation>
    <scope>NUCLEOTIDE SEQUENCE</scope>
</reference>
<protein>
    <submittedName>
        <fullName evidence="1">Uncharacterized protein</fullName>
    </submittedName>
</protein>
<evidence type="ECO:0000313" key="1">
    <source>
        <dbReference type="EMBL" id="EST45406.1"/>
    </source>
</evidence>
<sequence>MEQNYLCNRSFLFARNLEAQSNFYILLFGRNFFRDVISRFNQEVEARKFMTVVTVSVNGQKSLITEVYDLLVTDPKK</sequence>
<proteinExistence type="predicted"/>
<dbReference type="AlphaFoldDB" id="V6LNW1"/>
<name>V6LNW1_9EUKA</name>